<protein>
    <recommendedName>
        <fullName evidence="4">ribonuclease P</fullName>
        <ecNumber evidence="4">3.1.26.5</ecNumber>
    </recommendedName>
</protein>
<dbReference type="GO" id="GO:0001682">
    <property type="term" value="P:tRNA 5'-leader removal"/>
    <property type="evidence" value="ECO:0007669"/>
    <property type="project" value="UniProtKB-ARBA"/>
</dbReference>
<evidence type="ECO:0000256" key="11">
    <source>
        <dbReference type="ARBA" id="ARBA00022842"/>
    </source>
</evidence>
<comment type="catalytic activity">
    <reaction evidence="1">
        <text>Endonucleolytic cleavage of RNA, removing 5'-extranucleotides from tRNA precursor.</text>
        <dbReference type="EC" id="3.1.26.5"/>
    </reaction>
</comment>
<evidence type="ECO:0000256" key="13">
    <source>
        <dbReference type="PROSITE-ProRule" id="PRU00708"/>
    </source>
</evidence>
<evidence type="ECO:0000256" key="8">
    <source>
        <dbReference type="ARBA" id="ARBA00022737"/>
    </source>
</evidence>
<dbReference type="EC" id="3.1.26.5" evidence="4"/>
<sequence>MTSYPVFRVSGFCSTTMEITACSAKAKKKNHRPEAQFRHALDTCSKNNDLLGALSLYQSADSKNIHLSSYHFNSLLHILSTSLETLEEKVHTKDSAIETSFRIFDRMVAAGAVPTEATITTMARIAARLPDSGGDMAFDLVKNMGDKYGATPKLRTYGPALFTFCRNREAEKAYYVEEHMISKGVSPEEAEIAALLEVSAKVGRGERVYGYLQKLRTCAGGIASLTADVLEKWFISGQAMEVGSLNWDVDRVRDALLVNGGGFHGLGWLGKGRWELARGVVSVEGDCSCCGLRLACVDIDQSETEKFADSVASLAIERETRANFGKFQEWLDNHASYEAVIDGANVALYQQNFKDGGFSLSQLNVVVGELQKRCQGKWPLIIIHNKRYRGLMENPANRQLLESWSAAGALYTTPNGSNDDWYWLYAAVKLKCLLVTNDEMRDHIFELLGRNFFPKWKERHQVKYNFVKGHLVLKMPPPYSIVIQESESGSWHVPLDDNSQNESSRVWLCITRPASSNILEVRYPYTNHIDSVEIHNTENLFVMNCTTLTTSRKRKERSP</sequence>
<dbReference type="Pfam" id="PF17177">
    <property type="entry name" value="PPR_long"/>
    <property type="match status" value="1"/>
</dbReference>
<dbReference type="EMBL" id="KZ503049">
    <property type="protein sequence ID" value="PKU68733.1"/>
    <property type="molecule type" value="Genomic_DNA"/>
</dbReference>
<evidence type="ECO:0000256" key="1">
    <source>
        <dbReference type="ARBA" id="ARBA00000928"/>
    </source>
</evidence>
<reference evidence="16 17" key="2">
    <citation type="journal article" date="2017" name="Nature">
        <title>The Apostasia genome and the evolution of orchids.</title>
        <authorList>
            <person name="Zhang G.Q."/>
            <person name="Liu K.W."/>
            <person name="Li Z."/>
            <person name="Lohaus R."/>
            <person name="Hsiao Y.Y."/>
            <person name="Niu S.C."/>
            <person name="Wang J.Y."/>
            <person name="Lin Y.C."/>
            <person name="Xu Q."/>
            <person name="Chen L.J."/>
            <person name="Yoshida K."/>
            <person name="Fujiwara S."/>
            <person name="Wang Z.W."/>
            <person name="Zhang Y.Q."/>
            <person name="Mitsuda N."/>
            <person name="Wang M."/>
            <person name="Liu G.H."/>
            <person name="Pecoraro L."/>
            <person name="Huang H.X."/>
            <person name="Xiao X.J."/>
            <person name="Lin M."/>
            <person name="Wu X.Y."/>
            <person name="Wu W.L."/>
            <person name="Chen Y.Y."/>
            <person name="Chang S.B."/>
            <person name="Sakamoto S."/>
            <person name="Ohme-Takagi M."/>
            <person name="Yagi M."/>
            <person name="Zeng S.J."/>
            <person name="Shen C.Y."/>
            <person name="Yeh C.M."/>
            <person name="Luo Y.B."/>
            <person name="Tsai W.C."/>
            <person name="Van de Peer Y."/>
            <person name="Liu Z.J."/>
        </authorList>
    </citation>
    <scope>NUCLEOTIDE SEQUENCE [LARGE SCALE GENOMIC DNA]</scope>
    <source>
        <tissue evidence="16">The whole plant</tissue>
    </source>
</reference>
<evidence type="ECO:0000256" key="9">
    <source>
        <dbReference type="ARBA" id="ARBA00022801"/>
    </source>
</evidence>
<evidence type="ECO:0000256" key="4">
    <source>
        <dbReference type="ARBA" id="ARBA00012179"/>
    </source>
</evidence>
<dbReference type="Pfam" id="PF16953">
    <property type="entry name" value="PRORP"/>
    <property type="match status" value="1"/>
</dbReference>
<keyword evidence="7" id="KW-0479">Metal-binding</keyword>
<evidence type="ECO:0000313" key="16">
    <source>
        <dbReference type="EMBL" id="PKU68733.1"/>
    </source>
</evidence>
<comment type="similarity">
    <text evidence="3">Belongs to the PPR family. P subfamily.</text>
</comment>
<accession>A0A2I0VZ93</accession>
<keyword evidence="8" id="KW-0677">Repeat</keyword>
<evidence type="ECO:0000256" key="12">
    <source>
        <dbReference type="ARBA" id="ARBA00023211"/>
    </source>
</evidence>
<dbReference type="GO" id="GO:0046872">
    <property type="term" value="F:metal ion binding"/>
    <property type="evidence" value="ECO:0007669"/>
    <property type="project" value="UniProtKB-KW"/>
</dbReference>
<gene>
    <name evidence="16" type="primary">PRORP3</name>
    <name evidence="16" type="ORF">MA16_Dca014203</name>
</gene>
<proteinExistence type="inferred from homology"/>
<dbReference type="Gene3D" id="3.40.50.11980">
    <property type="match status" value="1"/>
</dbReference>
<keyword evidence="5" id="KW-0819">tRNA processing</keyword>
<evidence type="ECO:0000256" key="5">
    <source>
        <dbReference type="ARBA" id="ARBA00022694"/>
    </source>
</evidence>
<dbReference type="PROSITE" id="PS51375">
    <property type="entry name" value="PPR"/>
    <property type="match status" value="1"/>
</dbReference>
<keyword evidence="17" id="KW-1185">Reference proteome</keyword>
<keyword evidence="6" id="KW-0540">Nuclease</keyword>
<dbReference type="PANTHER" id="PTHR13547:SF13">
    <property type="entry name" value="PROTEINACEOUS RNASE P 2"/>
    <property type="match status" value="1"/>
</dbReference>
<dbReference type="InterPro" id="IPR033443">
    <property type="entry name" value="PROP1-like_PPR_dom"/>
</dbReference>
<evidence type="ECO:0000313" key="17">
    <source>
        <dbReference type="Proteomes" id="UP000233837"/>
    </source>
</evidence>
<evidence type="ECO:0000259" key="15">
    <source>
        <dbReference type="Pfam" id="PF17177"/>
    </source>
</evidence>
<dbReference type="AlphaFoldDB" id="A0A2I0VZ93"/>
<organism evidence="16 17">
    <name type="scientific">Dendrobium catenatum</name>
    <dbReference type="NCBI Taxonomy" id="906689"/>
    <lineage>
        <taxon>Eukaryota</taxon>
        <taxon>Viridiplantae</taxon>
        <taxon>Streptophyta</taxon>
        <taxon>Embryophyta</taxon>
        <taxon>Tracheophyta</taxon>
        <taxon>Spermatophyta</taxon>
        <taxon>Magnoliopsida</taxon>
        <taxon>Liliopsida</taxon>
        <taxon>Asparagales</taxon>
        <taxon>Orchidaceae</taxon>
        <taxon>Epidendroideae</taxon>
        <taxon>Malaxideae</taxon>
        <taxon>Dendrobiinae</taxon>
        <taxon>Dendrobium</taxon>
    </lineage>
</organism>
<dbReference type="GO" id="GO:0004526">
    <property type="term" value="F:ribonuclease P activity"/>
    <property type="evidence" value="ECO:0007669"/>
    <property type="project" value="UniProtKB-EC"/>
</dbReference>
<dbReference type="Proteomes" id="UP000233837">
    <property type="component" value="Unassembled WGS sequence"/>
</dbReference>
<keyword evidence="10" id="KW-0862">Zinc</keyword>
<keyword evidence="12" id="KW-0464">Manganese</keyword>
<evidence type="ECO:0000259" key="14">
    <source>
        <dbReference type="Pfam" id="PF16953"/>
    </source>
</evidence>
<reference evidence="16 17" key="1">
    <citation type="journal article" date="2016" name="Sci. Rep.">
        <title>The Dendrobium catenatum Lindl. genome sequence provides insights into polysaccharide synthase, floral development and adaptive evolution.</title>
        <authorList>
            <person name="Zhang G.Q."/>
            <person name="Xu Q."/>
            <person name="Bian C."/>
            <person name="Tsai W.C."/>
            <person name="Yeh C.M."/>
            <person name="Liu K.W."/>
            <person name="Yoshida K."/>
            <person name="Zhang L.S."/>
            <person name="Chang S.B."/>
            <person name="Chen F."/>
            <person name="Shi Y."/>
            <person name="Su Y.Y."/>
            <person name="Zhang Y.Q."/>
            <person name="Chen L.J."/>
            <person name="Yin Y."/>
            <person name="Lin M."/>
            <person name="Huang H."/>
            <person name="Deng H."/>
            <person name="Wang Z.W."/>
            <person name="Zhu S.L."/>
            <person name="Zhao X."/>
            <person name="Deng C."/>
            <person name="Niu S.C."/>
            <person name="Huang J."/>
            <person name="Wang M."/>
            <person name="Liu G.H."/>
            <person name="Yang H.J."/>
            <person name="Xiao X.J."/>
            <person name="Hsiao Y.Y."/>
            <person name="Wu W.L."/>
            <person name="Chen Y.Y."/>
            <person name="Mitsuda N."/>
            <person name="Ohme-Takagi M."/>
            <person name="Luo Y.B."/>
            <person name="Van de Peer Y."/>
            <person name="Liu Z.J."/>
        </authorList>
    </citation>
    <scope>NUCLEOTIDE SEQUENCE [LARGE SCALE GENOMIC DNA]</scope>
    <source>
        <tissue evidence="16">The whole plant</tissue>
    </source>
</reference>
<name>A0A2I0VZ93_9ASPA</name>
<dbReference type="InterPro" id="IPR011990">
    <property type="entry name" value="TPR-like_helical_dom_sf"/>
</dbReference>
<evidence type="ECO:0000256" key="7">
    <source>
        <dbReference type="ARBA" id="ARBA00022723"/>
    </source>
</evidence>
<feature type="repeat" description="PPR" evidence="13">
    <location>
        <begin position="153"/>
        <end position="187"/>
    </location>
</feature>
<dbReference type="STRING" id="906689.A0A2I0VZ93"/>
<dbReference type="Gene3D" id="1.25.40.10">
    <property type="entry name" value="Tetratricopeptide repeat domain"/>
    <property type="match status" value="1"/>
</dbReference>
<dbReference type="InterPro" id="IPR031595">
    <property type="entry name" value="PRORP_C"/>
</dbReference>
<evidence type="ECO:0000256" key="10">
    <source>
        <dbReference type="ARBA" id="ARBA00022833"/>
    </source>
</evidence>
<dbReference type="OrthoDB" id="46913at2759"/>
<evidence type="ECO:0000256" key="6">
    <source>
        <dbReference type="ARBA" id="ARBA00022722"/>
    </source>
</evidence>
<keyword evidence="9" id="KW-0378">Hydrolase</keyword>
<feature type="domain" description="PRORP" evidence="14">
    <location>
        <begin position="283"/>
        <end position="509"/>
    </location>
</feature>
<evidence type="ECO:0000256" key="2">
    <source>
        <dbReference type="ARBA" id="ARBA00001946"/>
    </source>
</evidence>
<dbReference type="PANTHER" id="PTHR13547">
    <property type="match status" value="1"/>
</dbReference>
<comment type="cofactor">
    <cofactor evidence="2">
        <name>Mg(2+)</name>
        <dbReference type="ChEBI" id="CHEBI:18420"/>
    </cofactor>
</comment>
<evidence type="ECO:0000256" key="3">
    <source>
        <dbReference type="ARBA" id="ARBA00007626"/>
    </source>
</evidence>
<dbReference type="InterPro" id="IPR002885">
    <property type="entry name" value="PPR_rpt"/>
</dbReference>
<keyword evidence="11" id="KW-0460">Magnesium</keyword>
<dbReference type="FunFam" id="3.40.50.11980:FF:000002">
    <property type="entry name" value="Proteinaceous RNase P 2"/>
    <property type="match status" value="1"/>
</dbReference>
<feature type="domain" description="PROP1-like PPR" evidence="15">
    <location>
        <begin position="25"/>
        <end position="240"/>
    </location>
</feature>